<protein>
    <submittedName>
        <fullName evidence="4">Cupin domain-containing protein</fullName>
    </submittedName>
</protein>
<dbReference type="InterPro" id="IPR011051">
    <property type="entry name" value="RmlC_Cupin_sf"/>
</dbReference>
<feature type="domain" description="Cupin type-2" evidence="3">
    <location>
        <begin position="39"/>
        <end position="110"/>
    </location>
</feature>
<keyword evidence="1" id="KW-0479">Metal-binding</keyword>
<accession>A0A1H3EJC4</accession>
<dbReference type="RefSeq" id="WP_089765856.1">
    <property type="nucleotide sequence ID" value="NZ_FNPB01000002.1"/>
</dbReference>
<keyword evidence="5" id="KW-1185">Reference proteome</keyword>
<dbReference type="Gene3D" id="2.60.120.10">
    <property type="entry name" value="Jelly Rolls"/>
    <property type="match status" value="1"/>
</dbReference>
<evidence type="ECO:0000256" key="2">
    <source>
        <dbReference type="SAM" id="MobiDB-lite"/>
    </source>
</evidence>
<dbReference type="OrthoDB" id="49661at2157"/>
<dbReference type="AlphaFoldDB" id="A0A1H3EJC4"/>
<dbReference type="Pfam" id="PF07883">
    <property type="entry name" value="Cupin_2"/>
    <property type="match status" value="1"/>
</dbReference>
<reference evidence="5" key="1">
    <citation type="submission" date="2016-10" db="EMBL/GenBank/DDBJ databases">
        <authorList>
            <person name="Varghese N."/>
            <person name="Submissions S."/>
        </authorList>
    </citation>
    <scope>NUCLEOTIDE SEQUENCE [LARGE SCALE GENOMIC DNA]</scope>
    <source>
        <strain evidence="5">CGMCC 1.10118</strain>
    </source>
</reference>
<feature type="region of interest" description="Disordered" evidence="2">
    <location>
        <begin position="1"/>
        <end position="39"/>
    </location>
</feature>
<evidence type="ECO:0000313" key="5">
    <source>
        <dbReference type="Proteomes" id="UP000199170"/>
    </source>
</evidence>
<organism evidence="4 5">
    <name type="scientific">Halobellus clavatus</name>
    <dbReference type="NCBI Taxonomy" id="660517"/>
    <lineage>
        <taxon>Archaea</taxon>
        <taxon>Methanobacteriati</taxon>
        <taxon>Methanobacteriota</taxon>
        <taxon>Stenosarchaea group</taxon>
        <taxon>Halobacteria</taxon>
        <taxon>Halobacteriales</taxon>
        <taxon>Haloferacaceae</taxon>
        <taxon>Halobellus</taxon>
    </lineage>
</organism>
<gene>
    <name evidence="4" type="ORF">SAMN04487946_102325</name>
</gene>
<dbReference type="InterPro" id="IPR013096">
    <property type="entry name" value="Cupin_2"/>
</dbReference>
<dbReference type="PANTHER" id="PTHR35848">
    <property type="entry name" value="OXALATE-BINDING PROTEIN"/>
    <property type="match status" value="1"/>
</dbReference>
<dbReference type="GO" id="GO:0046872">
    <property type="term" value="F:metal ion binding"/>
    <property type="evidence" value="ECO:0007669"/>
    <property type="project" value="UniProtKB-KW"/>
</dbReference>
<dbReference type="SUPFAM" id="SSF51182">
    <property type="entry name" value="RmlC-like cupins"/>
    <property type="match status" value="1"/>
</dbReference>
<dbReference type="InterPro" id="IPR051610">
    <property type="entry name" value="GPI/OXD"/>
</dbReference>
<dbReference type="EMBL" id="FNPB01000002">
    <property type="protein sequence ID" value="SDX78846.1"/>
    <property type="molecule type" value="Genomic_DNA"/>
</dbReference>
<dbReference type="Proteomes" id="UP000199170">
    <property type="component" value="Unassembled WGS sequence"/>
</dbReference>
<proteinExistence type="predicted"/>
<dbReference type="InterPro" id="IPR014710">
    <property type="entry name" value="RmlC-like_jellyroll"/>
</dbReference>
<evidence type="ECO:0000256" key="1">
    <source>
        <dbReference type="ARBA" id="ARBA00022723"/>
    </source>
</evidence>
<dbReference type="CDD" id="cd02224">
    <property type="entry name" value="cupin_SPO2919-like"/>
    <property type="match status" value="1"/>
</dbReference>
<dbReference type="STRING" id="660517.SAMN04487946_102325"/>
<evidence type="ECO:0000313" key="4">
    <source>
        <dbReference type="EMBL" id="SDX78846.1"/>
    </source>
</evidence>
<name>A0A1H3EJC4_9EURY</name>
<sequence>MGRVNEDDLEWSETEREETHFRRKSLSSETDVDDLGASLYELPPDGSSWPYHFHTGNAEAIYVLSGAGVLRTPDGEEPIEAGDYCDFPATPEGAHRLRNDGDDPLRFLAVSTMQDPDVTVYPDSEKIGVYAGAPPGGDKDERVVAGYYREGDDVDYWEDES</sequence>
<evidence type="ECO:0000259" key="3">
    <source>
        <dbReference type="Pfam" id="PF07883"/>
    </source>
</evidence>